<evidence type="ECO:0000256" key="2">
    <source>
        <dbReference type="ARBA" id="ARBA00022692"/>
    </source>
</evidence>
<dbReference type="EMBL" id="QEKV01000007">
    <property type="protein sequence ID" value="PVY94056.1"/>
    <property type="molecule type" value="Genomic_DNA"/>
</dbReference>
<keyword evidence="8" id="KW-1185">Reference proteome</keyword>
<keyword evidence="4 5" id="KW-0472">Membrane</keyword>
<comment type="subcellular location">
    <subcellularLocation>
        <location evidence="1">Membrane</location>
        <topology evidence="1">Multi-pass membrane protein</topology>
    </subcellularLocation>
</comment>
<dbReference type="GO" id="GO:0006508">
    <property type="term" value="P:proteolysis"/>
    <property type="evidence" value="ECO:0007669"/>
    <property type="project" value="UniProtKB-KW"/>
</dbReference>
<feature type="transmembrane region" description="Helical" evidence="5">
    <location>
        <begin position="105"/>
        <end position="127"/>
    </location>
</feature>
<feature type="transmembrane region" description="Helical" evidence="5">
    <location>
        <begin position="12"/>
        <end position="33"/>
    </location>
</feature>
<name>A0A2U1E279_9FIRM</name>
<dbReference type="InterPro" id="IPR002810">
    <property type="entry name" value="NfeD-like_C"/>
</dbReference>
<dbReference type="Gene3D" id="2.40.50.140">
    <property type="entry name" value="Nucleic acid-binding proteins"/>
    <property type="match status" value="1"/>
</dbReference>
<reference evidence="7 8" key="1">
    <citation type="submission" date="2018-04" db="EMBL/GenBank/DDBJ databases">
        <title>Genomic Encyclopedia of Type Strains, Phase IV (KMG-IV): sequencing the most valuable type-strain genomes for metagenomic binning, comparative biology and taxonomic classification.</title>
        <authorList>
            <person name="Goeker M."/>
        </authorList>
    </citation>
    <scope>NUCLEOTIDE SEQUENCE [LARGE SCALE GENOMIC DNA]</scope>
    <source>
        <strain evidence="7 8">DSM 20705</strain>
    </source>
</reference>
<evidence type="ECO:0000256" key="5">
    <source>
        <dbReference type="SAM" id="Phobius"/>
    </source>
</evidence>
<evidence type="ECO:0000256" key="4">
    <source>
        <dbReference type="ARBA" id="ARBA00023136"/>
    </source>
</evidence>
<dbReference type="AlphaFoldDB" id="A0A2U1E279"/>
<keyword evidence="3 5" id="KW-1133">Transmembrane helix</keyword>
<feature type="transmembrane region" description="Helical" evidence="5">
    <location>
        <begin position="62"/>
        <end position="93"/>
    </location>
</feature>
<dbReference type="PANTHER" id="PTHR33507">
    <property type="entry name" value="INNER MEMBRANE PROTEIN YBBJ"/>
    <property type="match status" value="1"/>
</dbReference>
<evidence type="ECO:0000313" key="8">
    <source>
        <dbReference type="Proteomes" id="UP000245793"/>
    </source>
</evidence>
<dbReference type="Pfam" id="PF01957">
    <property type="entry name" value="NfeD"/>
    <property type="match status" value="1"/>
</dbReference>
<evidence type="ECO:0000313" key="7">
    <source>
        <dbReference type="EMBL" id="PVY94056.1"/>
    </source>
</evidence>
<dbReference type="Proteomes" id="UP000245793">
    <property type="component" value="Unassembled WGS sequence"/>
</dbReference>
<feature type="transmembrane region" description="Helical" evidence="5">
    <location>
        <begin position="39"/>
        <end position="55"/>
    </location>
</feature>
<evidence type="ECO:0000256" key="3">
    <source>
        <dbReference type="ARBA" id="ARBA00022989"/>
    </source>
</evidence>
<accession>A0A2U1E279</accession>
<sequence>MVKMIEMLKNIPNLAVLLIFLISVACFISSLFVNKKFNFVVGVLLLIAYIAIILLKDNKYFVYLILSTVGIFLLFMELLVPGVQVFGIFGVAFLGVGFYGTFDDLLSTILGLSLTVLISIFLIYFYIKKGYKIKGMEKFVLKQKSSTENGYLAVVYPDLTGKRGVTTTPLRPSGFGIIDDKKYDLYSDEGFIPSDTKIEVIKVESMKIYVRRI</sequence>
<keyword evidence="7" id="KW-0645">Protease</keyword>
<dbReference type="GO" id="GO:0008233">
    <property type="term" value="F:peptidase activity"/>
    <property type="evidence" value="ECO:0007669"/>
    <property type="project" value="UniProtKB-KW"/>
</dbReference>
<evidence type="ECO:0000259" key="6">
    <source>
        <dbReference type="Pfam" id="PF01957"/>
    </source>
</evidence>
<gene>
    <name evidence="7" type="ORF">C7381_10752</name>
</gene>
<dbReference type="InterPro" id="IPR012340">
    <property type="entry name" value="NA-bd_OB-fold"/>
</dbReference>
<keyword evidence="2 5" id="KW-0812">Transmembrane</keyword>
<evidence type="ECO:0000256" key="1">
    <source>
        <dbReference type="ARBA" id="ARBA00004141"/>
    </source>
</evidence>
<comment type="caution">
    <text evidence="7">The sequence shown here is derived from an EMBL/GenBank/DDBJ whole genome shotgun (WGS) entry which is preliminary data.</text>
</comment>
<protein>
    <submittedName>
        <fullName evidence="7">Membrane-bound serine protease (ClpP class)</fullName>
    </submittedName>
</protein>
<keyword evidence="7" id="KW-0378">Hydrolase</keyword>
<proteinExistence type="predicted"/>
<dbReference type="GO" id="GO:0005886">
    <property type="term" value="C:plasma membrane"/>
    <property type="evidence" value="ECO:0007669"/>
    <property type="project" value="TreeGrafter"/>
</dbReference>
<dbReference type="PANTHER" id="PTHR33507:SF3">
    <property type="entry name" value="INNER MEMBRANE PROTEIN YBBJ"/>
    <property type="match status" value="1"/>
</dbReference>
<organism evidence="7 8">
    <name type="scientific">Ezakiella coagulans</name>
    <dbReference type="NCBI Taxonomy" id="46507"/>
    <lineage>
        <taxon>Bacteria</taxon>
        <taxon>Bacillati</taxon>
        <taxon>Bacillota</taxon>
        <taxon>Tissierellia</taxon>
        <taxon>Ezakiella</taxon>
    </lineage>
</organism>
<feature type="domain" description="NfeD-like C-terminal" evidence="6">
    <location>
        <begin position="158"/>
        <end position="212"/>
    </location>
</feature>
<dbReference type="InterPro" id="IPR052165">
    <property type="entry name" value="Membrane_assoc_protease"/>
</dbReference>
<dbReference type="PROSITE" id="PS51257">
    <property type="entry name" value="PROKAR_LIPOPROTEIN"/>
    <property type="match status" value="1"/>
</dbReference>
<dbReference type="RefSeq" id="WP_116480334.1">
    <property type="nucleotide sequence ID" value="NZ_QEKV01000007.1"/>
</dbReference>